<dbReference type="GO" id="GO:0005886">
    <property type="term" value="C:plasma membrane"/>
    <property type="evidence" value="ECO:0007669"/>
    <property type="project" value="TreeGrafter"/>
</dbReference>
<keyword evidence="5" id="KW-0472">Membrane</keyword>
<evidence type="ECO:0000259" key="6">
    <source>
        <dbReference type="PROSITE" id="PS50111"/>
    </source>
</evidence>
<dbReference type="InterPro" id="IPR051310">
    <property type="entry name" value="MCP_chemotaxis"/>
</dbReference>
<evidence type="ECO:0000313" key="8">
    <source>
        <dbReference type="Proteomes" id="UP000289437"/>
    </source>
</evidence>
<gene>
    <name evidence="7" type="ORF">GRAN_3138</name>
</gene>
<organism evidence="7 8">
    <name type="scientific">Granulicella sibirica</name>
    <dbReference type="NCBI Taxonomy" id="2479048"/>
    <lineage>
        <taxon>Bacteria</taxon>
        <taxon>Pseudomonadati</taxon>
        <taxon>Acidobacteriota</taxon>
        <taxon>Terriglobia</taxon>
        <taxon>Terriglobales</taxon>
        <taxon>Acidobacteriaceae</taxon>
        <taxon>Granulicella</taxon>
    </lineage>
</organism>
<dbReference type="PRINTS" id="PR00260">
    <property type="entry name" value="CHEMTRNSDUCR"/>
</dbReference>
<keyword evidence="3" id="KW-0807">Transducer</keyword>
<dbReference type="EMBL" id="RDSM01000002">
    <property type="protein sequence ID" value="RXH56281.1"/>
    <property type="molecule type" value="Genomic_DNA"/>
</dbReference>
<evidence type="ECO:0000256" key="5">
    <source>
        <dbReference type="SAM" id="Phobius"/>
    </source>
</evidence>
<dbReference type="InterPro" id="IPR024478">
    <property type="entry name" value="HlyB_4HB_MCP"/>
</dbReference>
<dbReference type="GO" id="GO:0004888">
    <property type="term" value="F:transmembrane signaling receptor activity"/>
    <property type="evidence" value="ECO:0007669"/>
    <property type="project" value="InterPro"/>
</dbReference>
<evidence type="ECO:0000256" key="3">
    <source>
        <dbReference type="PROSITE-ProRule" id="PRU00284"/>
    </source>
</evidence>
<dbReference type="OrthoDB" id="221239at2"/>
<evidence type="ECO:0000256" key="1">
    <source>
        <dbReference type="ARBA" id="ARBA00022481"/>
    </source>
</evidence>
<dbReference type="SUPFAM" id="SSF58104">
    <property type="entry name" value="Methyl-accepting chemotaxis protein (MCP) signaling domain"/>
    <property type="match status" value="1"/>
</dbReference>
<sequence length="490" mass="51717">MTIKKKLYMGFGALAASLLIASITSIVLLNGLSEMTRKLVSSDAAKLYLAGEIDTSIARMLSTARAMLLPGADRSSLEAKYHSSESRAMEALNKMKPLLVTTEGKAMVSQLSSDLDSSQKDFLSLTSELNRGNNSEAMKVLATMLPLVDSIGEQSEKLVQRERGRLNEFGNTAVDQAVLGREIMAFLLLLSTGVGALSLFIVHKLDQQLHQNVSQLLEGADQVTGAANEVASSSDALARETTGQAAAIEESSASSEEINAMARRNSDHAHTATKVVQRLEATLANNDIALAESVSAMDKIASASAEISRALHSIDEIALQTNILALNAAVEAAHAGEAGLGFSVVADEVRSLAQRCAQAASETSVLIEQSLQAAQGGQLTVGAVVRGTRQVTEEFSSMRQIIGEIHTGSQEQSRGVEQISRALTQLERGTQQCAAGAEEGSAAAQELTAQASSLRQVAAELGTLVYSKNHPVPSSRNAANADLRGELAYN</sequence>
<feature type="transmembrane region" description="Helical" evidence="5">
    <location>
        <begin position="7"/>
        <end position="29"/>
    </location>
</feature>
<dbReference type="PANTHER" id="PTHR43531:SF14">
    <property type="entry name" value="METHYL-ACCEPTING CHEMOTAXIS PROTEIN I-RELATED"/>
    <property type="match status" value="1"/>
</dbReference>
<comment type="similarity">
    <text evidence="2">Belongs to the methyl-accepting chemotaxis (MCP) protein family.</text>
</comment>
<accession>A0A4Q0T3Z3</accession>
<dbReference type="SMART" id="SM00283">
    <property type="entry name" value="MA"/>
    <property type="match status" value="1"/>
</dbReference>
<proteinExistence type="inferred from homology"/>
<dbReference type="RefSeq" id="WP_128913772.1">
    <property type="nucleotide sequence ID" value="NZ_RDSM01000002.1"/>
</dbReference>
<feature type="region of interest" description="Disordered" evidence="4">
    <location>
        <begin position="468"/>
        <end position="490"/>
    </location>
</feature>
<dbReference type="PROSITE" id="PS50111">
    <property type="entry name" value="CHEMOTAXIS_TRANSDUC_2"/>
    <property type="match status" value="1"/>
</dbReference>
<evidence type="ECO:0000256" key="2">
    <source>
        <dbReference type="ARBA" id="ARBA00029447"/>
    </source>
</evidence>
<dbReference type="Gene3D" id="1.10.287.950">
    <property type="entry name" value="Methyl-accepting chemotaxis protein"/>
    <property type="match status" value="1"/>
</dbReference>
<reference evidence="7 8" key="1">
    <citation type="submission" date="2018-11" db="EMBL/GenBank/DDBJ databases">
        <authorList>
            <person name="Mardanov A.V."/>
            <person name="Ravin N.V."/>
            <person name="Dedysh S.N."/>
        </authorList>
    </citation>
    <scope>NUCLEOTIDE SEQUENCE [LARGE SCALE GENOMIC DNA]</scope>
    <source>
        <strain evidence="7 8">AF10</strain>
    </source>
</reference>
<dbReference type="PANTHER" id="PTHR43531">
    <property type="entry name" value="PROTEIN ICFG"/>
    <property type="match status" value="1"/>
</dbReference>
<dbReference type="Proteomes" id="UP000289437">
    <property type="component" value="Unassembled WGS sequence"/>
</dbReference>
<feature type="domain" description="Methyl-accepting transducer" evidence="6">
    <location>
        <begin position="219"/>
        <end position="448"/>
    </location>
</feature>
<protein>
    <submittedName>
        <fullName evidence="7">Chemotaxis protein</fullName>
    </submittedName>
</protein>
<dbReference type="Pfam" id="PF00015">
    <property type="entry name" value="MCPsignal"/>
    <property type="match status" value="1"/>
</dbReference>
<dbReference type="AlphaFoldDB" id="A0A4Q0T3Z3"/>
<keyword evidence="5" id="KW-1133">Transmembrane helix</keyword>
<reference evidence="8" key="2">
    <citation type="submission" date="2019-02" db="EMBL/GenBank/DDBJ databases">
        <title>Granulicella sibirica sp. nov., a psychrotolerant acidobacterium isolated from an organic soil layer in forested tundra, West Siberia.</title>
        <authorList>
            <person name="Oshkin I.Y."/>
            <person name="Kulichevskaya I.S."/>
            <person name="Rijpstra W.I.C."/>
            <person name="Sinninghe Damste J.S."/>
            <person name="Rakitin A.L."/>
            <person name="Ravin N.V."/>
            <person name="Dedysh S.N."/>
        </authorList>
    </citation>
    <scope>NUCLEOTIDE SEQUENCE [LARGE SCALE GENOMIC DNA]</scope>
    <source>
        <strain evidence="8">AF10</strain>
    </source>
</reference>
<keyword evidence="1" id="KW-0488">Methylation</keyword>
<keyword evidence="5" id="KW-0812">Transmembrane</keyword>
<comment type="caution">
    <text evidence="7">The sequence shown here is derived from an EMBL/GenBank/DDBJ whole genome shotgun (WGS) entry which is preliminary data.</text>
</comment>
<keyword evidence="8" id="KW-1185">Reference proteome</keyword>
<dbReference type="Pfam" id="PF12729">
    <property type="entry name" value="4HB_MCP_1"/>
    <property type="match status" value="1"/>
</dbReference>
<dbReference type="GO" id="GO:0007165">
    <property type="term" value="P:signal transduction"/>
    <property type="evidence" value="ECO:0007669"/>
    <property type="project" value="UniProtKB-KW"/>
</dbReference>
<dbReference type="InterPro" id="IPR004089">
    <property type="entry name" value="MCPsignal_dom"/>
</dbReference>
<dbReference type="GO" id="GO:0006935">
    <property type="term" value="P:chemotaxis"/>
    <property type="evidence" value="ECO:0007669"/>
    <property type="project" value="InterPro"/>
</dbReference>
<evidence type="ECO:0000313" key="7">
    <source>
        <dbReference type="EMBL" id="RXH56281.1"/>
    </source>
</evidence>
<dbReference type="InterPro" id="IPR004090">
    <property type="entry name" value="Chemotax_Me-accpt_rcpt"/>
</dbReference>
<evidence type="ECO:0000256" key="4">
    <source>
        <dbReference type="SAM" id="MobiDB-lite"/>
    </source>
</evidence>
<name>A0A4Q0T3Z3_9BACT</name>